<dbReference type="RefSeq" id="WP_088564973.1">
    <property type="nucleotide sequence ID" value="NZ_CP020946.1"/>
</dbReference>
<dbReference type="PROSITE" id="PS51257">
    <property type="entry name" value="PROKAR_LIPOPROTEIN"/>
    <property type="match status" value="1"/>
</dbReference>
<dbReference type="PANTHER" id="PTHR15462:SF8">
    <property type="entry name" value="SERINE PROTEASE"/>
    <property type="match status" value="1"/>
</dbReference>
<evidence type="ECO:0000313" key="4">
    <source>
        <dbReference type="Proteomes" id="UP000197003"/>
    </source>
</evidence>
<dbReference type="PANTHER" id="PTHR15462">
    <property type="entry name" value="SERINE PROTEASE"/>
    <property type="match status" value="1"/>
</dbReference>
<sequence>MRFLLCALLPLVLAACTGSTPEALSKIEAPGAIYNGDTREDVSTSSSPEKELVKATAVLVHSYRLVPAQNPVVKLNSTPLEQLYPLCPNEKFLTQPTLGFCSGTLIAPNLVLTAGHCVENQKDCNDSHFIFGWTEEKSRQALLPSSEIYNCKGIVKFELNIRKNIDYAILELDRPVPGVRPAKIAKEVLLKPDQTLLSLSHPLGLPVKKDYARVLSDTPEMHTFKVQVDTFSGSSGSPLYNTQGEIVGILSRGMDDILEDDIYRVQKEGGCINFNACAVGLCFGQTYYKAPRIDL</sequence>
<dbReference type="InterPro" id="IPR050966">
    <property type="entry name" value="Glutamyl_endopeptidase"/>
</dbReference>
<keyword evidence="1" id="KW-0732">Signal</keyword>
<organism evidence="3 4">
    <name type="scientific">Bdellovibrio bacteriovorus</name>
    <dbReference type="NCBI Taxonomy" id="959"/>
    <lineage>
        <taxon>Bacteria</taxon>
        <taxon>Pseudomonadati</taxon>
        <taxon>Bdellovibrionota</taxon>
        <taxon>Bdellovibrionia</taxon>
        <taxon>Bdellovibrionales</taxon>
        <taxon>Pseudobdellovibrionaceae</taxon>
        <taxon>Bdellovibrio</taxon>
    </lineage>
</organism>
<dbReference type="GO" id="GO:0006508">
    <property type="term" value="P:proteolysis"/>
    <property type="evidence" value="ECO:0007669"/>
    <property type="project" value="UniProtKB-KW"/>
</dbReference>
<evidence type="ECO:0000256" key="1">
    <source>
        <dbReference type="ARBA" id="ARBA00022729"/>
    </source>
</evidence>
<dbReference type="PRINTS" id="PR00722">
    <property type="entry name" value="CHYMOTRYPSIN"/>
</dbReference>
<dbReference type="InterPro" id="IPR009003">
    <property type="entry name" value="Peptidase_S1_PA"/>
</dbReference>
<dbReference type="AlphaFoldDB" id="A0A1Z3N7I3"/>
<feature type="domain" description="Peptidase S1" evidence="2">
    <location>
        <begin position="33"/>
        <end position="295"/>
    </location>
</feature>
<dbReference type="InterPro" id="IPR043504">
    <property type="entry name" value="Peptidase_S1_PA_chymotrypsin"/>
</dbReference>
<dbReference type="PROSITE" id="PS00134">
    <property type="entry name" value="TRYPSIN_HIS"/>
    <property type="match status" value="1"/>
</dbReference>
<dbReference type="InterPro" id="IPR001254">
    <property type="entry name" value="Trypsin_dom"/>
</dbReference>
<evidence type="ECO:0000313" key="3">
    <source>
        <dbReference type="EMBL" id="ASD63434.1"/>
    </source>
</evidence>
<dbReference type="Proteomes" id="UP000197003">
    <property type="component" value="Chromosome"/>
</dbReference>
<proteinExistence type="predicted"/>
<protein>
    <submittedName>
        <fullName evidence="3">Serine protease</fullName>
    </submittedName>
</protein>
<dbReference type="PROSITE" id="PS50240">
    <property type="entry name" value="TRYPSIN_DOM"/>
    <property type="match status" value="1"/>
</dbReference>
<gene>
    <name evidence="3" type="ORF">B9G79_07545</name>
</gene>
<keyword evidence="3" id="KW-0378">Hydrolase</keyword>
<dbReference type="GO" id="GO:0004252">
    <property type="term" value="F:serine-type endopeptidase activity"/>
    <property type="evidence" value="ECO:0007669"/>
    <property type="project" value="InterPro"/>
</dbReference>
<dbReference type="EMBL" id="CP020946">
    <property type="protein sequence ID" value="ASD63434.1"/>
    <property type="molecule type" value="Genomic_DNA"/>
</dbReference>
<reference evidence="3 4" key="1">
    <citation type="submission" date="2017-04" db="EMBL/GenBank/DDBJ databases">
        <title>Whole genome sequence of Bdellovibrio bacteriovorus strain SSB218315.</title>
        <authorList>
            <person name="Oyedara O."/>
            <person name="Rodriguez-Perez M.A."/>
        </authorList>
    </citation>
    <scope>NUCLEOTIDE SEQUENCE [LARGE SCALE GENOMIC DNA]</scope>
    <source>
        <strain evidence="3 4">SSB218315</strain>
    </source>
</reference>
<dbReference type="Pfam" id="PF13365">
    <property type="entry name" value="Trypsin_2"/>
    <property type="match status" value="1"/>
</dbReference>
<accession>A0A1Z3N7I3</accession>
<evidence type="ECO:0000259" key="2">
    <source>
        <dbReference type="PROSITE" id="PS50240"/>
    </source>
</evidence>
<name>A0A1Z3N7I3_BDEBC</name>
<dbReference type="Gene3D" id="2.40.10.10">
    <property type="entry name" value="Trypsin-like serine proteases"/>
    <property type="match status" value="2"/>
</dbReference>
<dbReference type="SUPFAM" id="SSF50494">
    <property type="entry name" value="Trypsin-like serine proteases"/>
    <property type="match status" value="1"/>
</dbReference>
<dbReference type="InterPro" id="IPR001314">
    <property type="entry name" value="Peptidase_S1A"/>
</dbReference>
<dbReference type="OrthoDB" id="291346at2"/>
<dbReference type="InterPro" id="IPR018114">
    <property type="entry name" value="TRYPSIN_HIS"/>
</dbReference>
<keyword evidence="3" id="KW-0645">Protease</keyword>